<accession>A0A0R3WED4</accession>
<evidence type="ECO:0000313" key="2">
    <source>
        <dbReference type="EMBL" id="VDK42116.1"/>
    </source>
</evidence>
<gene>
    <name evidence="2" type="ORF">TASK_LOCUS9171</name>
</gene>
<keyword evidence="3" id="KW-1185">Reference proteome</keyword>
<protein>
    <submittedName>
        <fullName evidence="4">CX9C domain-containing protein</fullName>
    </submittedName>
</protein>
<evidence type="ECO:0000313" key="4">
    <source>
        <dbReference type="WBParaSite" id="TASK_0000917001-mRNA-1"/>
    </source>
</evidence>
<feature type="region of interest" description="Disordered" evidence="1">
    <location>
        <begin position="46"/>
        <end position="70"/>
    </location>
</feature>
<reference evidence="4" key="1">
    <citation type="submission" date="2017-02" db="UniProtKB">
        <authorList>
            <consortium name="WormBaseParasite"/>
        </authorList>
    </citation>
    <scope>IDENTIFICATION</scope>
</reference>
<name>A0A0R3WED4_TAEAS</name>
<evidence type="ECO:0000313" key="3">
    <source>
        <dbReference type="Proteomes" id="UP000282613"/>
    </source>
</evidence>
<evidence type="ECO:0000256" key="1">
    <source>
        <dbReference type="SAM" id="MobiDB-lite"/>
    </source>
</evidence>
<dbReference type="AlphaFoldDB" id="A0A0R3WED4"/>
<dbReference type="WBParaSite" id="TASK_0000917001-mRNA-1">
    <property type="protein sequence ID" value="TASK_0000917001-mRNA-1"/>
    <property type="gene ID" value="TASK_0000917001"/>
</dbReference>
<proteinExistence type="predicted"/>
<organism evidence="4">
    <name type="scientific">Taenia asiatica</name>
    <name type="common">Asian tapeworm</name>
    <dbReference type="NCBI Taxonomy" id="60517"/>
    <lineage>
        <taxon>Eukaryota</taxon>
        <taxon>Metazoa</taxon>
        <taxon>Spiralia</taxon>
        <taxon>Lophotrochozoa</taxon>
        <taxon>Platyhelminthes</taxon>
        <taxon>Cestoda</taxon>
        <taxon>Eucestoda</taxon>
        <taxon>Cyclophyllidea</taxon>
        <taxon>Taeniidae</taxon>
        <taxon>Taenia</taxon>
    </lineage>
</organism>
<sequence>MMRCKTQFSPSHLTCPQTHVWVLMEQCKRLLDQCKYHRFAEQNAANTSATHCDNNKQPQLPFSEAQTSELSKGANKRLWCNPVA</sequence>
<dbReference type="Proteomes" id="UP000282613">
    <property type="component" value="Unassembled WGS sequence"/>
</dbReference>
<dbReference type="EMBL" id="UYRS01019015">
    <property type="protein sequence ID" value="VDK42116.1"/>
    <property type="molecule type" value="Genomic_DNA"/>
</dbReference>
<reference evidence="2 3" key="2">
    <citation type="submission" date="2018-11" db="EMBL/GenBank/DDBJ databases">
        <authorList>
            <consortium name="Pathogen Informatics"/>
        </authorList>
    </citation>
    <scope>NUCLEOTIDE SEQUENCE [LARGE SCALE GENOMIC DNA]</scope>
</reference>
<dbReference type="OrthoDB" id="74183at2759"/>